<evidence type="ECO:0000313" key="2">
    <source>
        <dbReference type="EMBL" id="QDH21587.1"/>
    </source>
</evidence>
<sequence>MKPAFRNIFVGLLIVLMDIEIGFDLLLDPVGYLLIAYGLSRLDKAMPLFGFGKWVALLLALLAIPAVLDPAANGLGIRVLLEQGRLPMEVSWSKIGIPGILEDFGLLLLFYTLCEGTCRLAKRHGEAALAEHMRGSWWLYFVSTAPMLLLSPFLLNFDIPGLFTLIVIFGGGSLIGQLLLVLGLLRAGRDLNGIDPQRRLDVRA</sequence>
<gene>
    <name evidence="2" type="ORF">FFV09_12490</name>
</gene>
<proteinExistence type="predicted"/>
<feature type="transmembrane region" description="Helical" evidence="1">
    <location>
        <begin position="6"/>
        <end position="27"/>
    </location>
</feature>
<keyword evidence="1" id="KW-0812">Transmembrane</keyword>
<dbReference type="KEGG" id="saca:FFV09_12490"/>
<keyword evidence="3" id="KW-1185">Reference proteome</keyword>
<dbReference type="Proteomes" id="UP000316968">
    <property type="component" value="Chromosome"/>
</dbReference>
<keyword evidence="1" id="KW-1133">Transmembrane helix</keyword>
<protein>
    <submittedName>
        <fullName evidence="2">Uncharacterized protein</fullName>
    </submittedName>
</protein>
<evidence type="ECO:0000256" key="1">
    <source>
        <dbReference type="SAM" id="Phobius"/>
    </source>
</evidence>
<evidence type="ECO:0000313" key="3">
    <source>
        <dbReference type="Proteomes" id="UP000316968"/>
    </source>
</evidence>
<dbReference type="EMBL" id="CP041217">
    <property type="protein sequence ID" value="QDH21587.1"/>
    <property type="molecule type" value="Genomic_DNA"/>
</dbReference>
<dbReference type="RefSeq" id="WP_141448132.1">
    <property type="nucleotide sequence ID" value="NZ_CP041217.1"/>
</dbReference>
<keyword evidence="1" id="KW-0472">Membrane</keyword>
<feature type="transmembrane region" description="Helical" evidence="1">
    <location>
        <begin position="48"/>
        <end position="68"/>
    </location>
</feature>
<name>A0A4Y6UZC4_SACBS</name>
<organism evidence="2 3">
    <name type="scientific">Saccharibacillus brassicae</name>
    <dbReference type="NCBI Taxonomy" id="2583377"/>
    <lineage>
        <taxon>Bacteria</taxon>
        <taxon>Bacillati</taxon>
        <taxon>Bacillota</taxon>
        <taxon>Bacilli</taxon>
        <taxon>Bacillales</taxon>
        <taxon>Paenibacillaceae</taxon>
        <taxon>Saccharibacillus</taxon>
    </lineage>
</organism>
<reference evidence="2 3" key="1">
    <citation type="submission" date="2019-06" db="EMBL/GenBank/DDBJ databases">
        <title>Saccharibacillus brassicae sp. nov., an endophytic bacterium isolated from Chinese cabbage seeds (Brassica pekinensis).</title>
        <authorList>
            <person name="Jiang L."/>
            <person name="Lee J."/>
            <person name="Kim S.W."/>
        </authorList>
    </citation>
    <scope>NUCLEOTIDE SEQUENCE [LARGE SCALE GENOMIC DNA]</scope>
    <source>
        <strain evidence="3">KCTC 43072 / ATSA2</strain>
    </source>
</reference>
<feature type="transmembrane region" description="Helical" evidence="1">
    <location>
        <begin position="135"/>
        <end position="155"/>
    </location>
</feature>
<dbReference type="AlphaFoldDB" id="A0A4Y6UZC4"/>
<accession>A0A4Y6UZC4</accession>
<feature type="transmembrane region" description="Helical" evidence="1">
    <location>
        <begin position="161"/>
        <end position="185"/>
    </location>
</feature>
<dbReference type="OrthoDB" id="2596219at2"/>